<name>S9NYT4_CYSF2</name>
<keyword evidence="2" id="KW-1185">Reference proteome</keyword>
<protein>
    <submittedName>
        <fullName evidence="1">Uncharacterized protein</fullName>
    </submittedName>
</protein>
<dbReference type="RefSeq" id="WP_002629019.1">
    <property type="nucleotide sequence ID" value="NZ_ANAH02000064.1"/>
</dbReference>
<accession>S9NYT4</accession>
<proteinExistence type="predicted"/>
<comment type="caution">
    <text evidence="1">The sequence shown here is derived from an EMBL/GenBank/DDBJ whole genome shotgun (WGS) entry which is preliminary data.</text>
</comment>
<reference evidence="1" key="1">
    <citation type="submission" date="2013-05" db="EMBL/GenBank/DDBJ databases">
        <title>Genome assembly of Cystobacter fuscus DSM 2262.</title>
        <authorList>
            <person name="Sharma G."/>
            <person name="Khatri I."/>
            <person name="Kaur C."/>
            <person name="Mayilraj S."/>
            <person name="Subramanian S."/>
        </authorList>
    </citation>
    <scope>NUCLEOTIDE SEQUENCE [LARGE SCALE GENOMIC DNA]</scope>
    <source>
        <strain evidence="1">DSM 2262</strain>
    </source>
</reference>
<sequence>MSDLGLASLRAGQPDICLQILAFRSLGATGGIISDQAVFVLTRTRSKGVLEVLERLD</sequence>
<dbReference type="Proteomes" id="UP000011682">
    <property type="component" value="Unassembled WGS sequence"/>
</dbReference>
<evidence type="ECO:0000313" key="2">
    <source>
        <dbReference type="Proteomes" id="UP000011682"/>
    </source>
</evidence>
<dbReference type="AlphaFoldDB" id="S9NYT4"/>
<dbReference type="EMBL" id="ANAH02000064">
    <property type="protein sequence ID" value="EPX57390.1"/>
    <property type="molecule type" value="Genomic_DNA"/>
</dbReference>
<organism evidence="1 2">
    <name type="scientific">Cystobacter fuscus (strain ATCC 25194 / DSM 2262 / NBRC 100088 / M29)</name>
    <dbReference type="NCBI Taxonomy" id="1242864"/>
    <lineage>
        <taxon>Bacteria</taxon>
        <taxon>Pseudomonadati</taxon>
        <taxon>Myxococcota</taxon>
        <taxon>Myxococcia</taxon>
        <taxon>Myxococcales</taxon>
        <taxon>Cystobacterineae</taxon>
        <taxon>Archangiaceae</taxon>
        <taxon>Cystobacter</taxon>
    </lineage>
</organism>
<gene>
    <name evidence="1" type="ORF">D187_007144</name>
</gene>
<evidence type="ECO:0000313" key="1">
    <source>
        <dbReference type="EMBL" id="EPX57390.1"/>
    </source>
</evidence>